<feature type="compositionally biased region" description="Polar residues" evidence="1">
    <location>
        <begin position="1"/>
        <end position="13"/>
    </location>
</feature>
<proteinExistence type="predicted"/>
<evidence type="ECO:0000313" key="3">
    <source>
        <dbReference type="Proteomes" id="UP000708208"/>
    </source>
</evidence>
<accession>A0A8J2KX15</accession>
<protein>
    <submittedName>
        <fullName evidence="2">Uncharacterized protein</fullName>
    </submittedName>
</protein>
<keyword evidence="3" id="KW-1185">Reference proteome</keyword>
<name>A0A8J2KX15_9HEXA</name>
<dbReference type="AlphaFoldDB" id="A0A8J2KX15"/>
<evidence type="ECO:0000256" key="1">
    <source>
        <dbReference type="SAM" id="MobiDB-lite"/>
    </source>
</evidence>
<feature type="non-terminal residue" evidence="2">
    <location>
        <position position="80"/>
    </location>
</feature>
<feature type="region of interest" description="Disordered" evidence="1">
    <location>
        <begin position="1"/>
        <end position="43"/>
    </location>
</feature>
<comment type="caution">
    <text evidence="2">The sequence shown here is derived from an EMBL/GenBank/DDBJ whole genome shotgun (WGS) entry which is preliminary data.</text>
</comment>
<dbReference type="Proteomes" id="UP000708208">
    <property type="component" value="Unassembled WGS sequence"/>
</dbReference>
<sequence>GTDPQNGNNSRSINSRHRPTPSGGSAMGNPREEKRLPNDGINSEDQEVLECPVCFEIPRPPIYNCYLVILSVADARRRKP</sequence>
<organism evidence="2 3">
    <name type="scientific">Allacma fusca</name>
    <dbReference type="NCBI Taxonomy" id="39272"/>
    <lineage>
        <taxon>Eukaryota</taxon>
        <taxon>Metazoa</taxon>
        <taxon>Ecdysozoa</taxon>
        <taxon>Arthropoda</taxon>
        <taxon>Hexapoda</taxon>
        <taxon>Collembola</taxon>
        <taxon>Symphypleona</taxon>
        <taxon>Sminthuridae</taxon>
        <taxon>Allacma</taxon>
    </lineage>
</organism>
<dbReference type="EMBL" id="CAJVCH010248282">
    <property type="protein sequence ID" value="CAG7733391.1"/>
    <property type="molecule type" value="Genomic_DNA"/>
</dbReference>
<reference evidence="2" key="1">
    <citation type="submission" date="2021-06" db="EMBL/GenBank/DDBJ databases">
        <authorList>
            <person name="Hodson N. C."/>
            <person name="Mongue J. A."/>
            <person name="Jaron S. K."/>
        </authorList>
    </citation>
    <scope>NUCLEOTIDE SEQUENCE</scope>
</reference>
<gene>
    <name evidence="2" type="ORF">AFUS01_LOCUS21836</name>
</gene>
<feature type="non-terminal residue" evidence="2">
    <location>
        <position position="1"/>
    </location>
</feature>
<evidence type="ECO:0000313" key="2">
    <source>
        <dbReference type="EMBL" id="CAG7733391.1"/>
    </source>
</evidence>